<dbReference type="AlphaFoldDB" id="A0AA38YEH6"/>
<dbReference type="InterPro" id="IPR051781">
    <property type="entry name" value="Metallo-dep_Hydrolase"/>
</dbReference>
<dbReference type="InterPro" id="IPR032466">
    <property type="entry name" value="Metal_Hydrolase"/>
</dbReference>
<evidence type="ECO:0000313" key="2">
    <source>
        <dbReference type="EMBL" id="KAJ9646658.1"/>
    </source>
</evidence>
<dbReference type="InterPro" id="IPR006680">
    <property type="entry name" value="Amidohydro-rel"/>
</dbReference>
<feature type="domain" description="Amidohydrolase-related" evidence="1">
    <location>
        <begin position="55"/>
        <end position="431"/>
    </location>
</feature>
<dbReference type="Gene3D" id="1.20.58.520">
    <property type="entry name" value="Amidohydrolase"/>
    <property type="match status" value="1"/>
</dbReference>
<organism evidence="2 3">
    <name type="scientific">Knufia peltigerae</name>
    <dbReference type="NCBI Taxonomy" id="1002370"/>
    <lineage>
        <taxon>Eukaryota</taxon>
        <taxon>Fungi</taxon>
        <taxon>Dikarya</taxon>
        <taxon>Ascomycota</taxon>
        <taxon>Pezizomycotina</taxon>
        <taxon>Eurotiomycetes</taxon>
        <taxon>Chaetothyriomycetidae</taxon>
        <taxon>Chaetothyriales</taxon>
        <taxon>Trichomeriaceae</taxon>
        <taxon>Knufia</taxon>
    </lineage>
</organism>
<dbReference type="Gene3D" id="3.30.110.90">
    <property type="entry name" value="Amidohydrolase"/>
    <property type="match status" value="1"/>
</dbReference>
<reference evidence="2" key="1">
    <citation type="submission" date="2022-10" db="EMBL/GenBank/DDBJ databases">
        <title>Culturing micro-colonial fungi from biological soil crusts in the Mojave desert and describing Neophaeococcomyces mojavensis, and introducing the new genera and species Taxawa tesnikishii.</title>
        <authorList>
            <person name="Kurbessoian T."/>
            <person name="Stajich J.E."/>
        </authorList>
    </citation>
    <scope>NUCLEOTIDE SEQUENCE</scope>
    <source>
        <strain evidence="2">TK_35</strain>
    </source>
</reference>
<dbReference type="SUPFAM" id="SSF51556">
    <property type="entry name" value="Metallo-dependent hydrolases"/>
    <property type="match status" value="1"/>
</dbReference>
<protein>
    <recommendedName>
        <fullName evidence="1">Amidohydrolase-related domain-containing protein</fullName>
    </recommendedName>
</protein>
<keyword evidence="3" id="KW-1185">Reference proteome</keyword>
<dbReference type="PANTHER" id="PTHR43135:SF3">
    <property type="entry name" value="ALPHA-D-RIBOSE 1-METHYLPHOSPHONATE 5-TRIPHOSPHATE DIPHOSPHATASE"/>
    <property type="match status" value="1"/>
</dbReference>
<gene>
    <name evidence="2" type="ORF">H2204_000350</name>
</gene>
<dbReference type="Proteomes" id="UP001172681">
    <property type="component" value="Unassembled WGS sequence"/>
</dbReference>
<evidence type="ECO:0000259" key="1">
    <source>
        <dbReference type="Pfam" id="PF01979"/>
    </source>
</evidence>
<dbReference type="Gene3D" id="3.40.50.10910">
    <property type="entry name" value="Amidohydrolase"/>
    <property type="match status" value="1"/>
</dbReference>
<evidence type="ECO:0000313" key="3">
    <source>
        <dbReference type="Proteomes" id="UP001172681"/>
    </source>
</evidence>
<dbReference type="GO" id="GO:0016810">
    <property type="term" value="F:hydrolase activity, acting on carbon-nitrogen (but not peptide) bonds"/>
    <property type="evidence" value="ECO:0007669"/>
    <property type="project" value="InterPro"/>
</dbReference>
<dbReference type="EMBL" id="JAPDRN010000002">
    <property type="protein sequence ID" value="KAJ9646658.1"/>
    <property type="molecule type" value="Genomic_DNA"/>
</dbReference>
<proteinExistence type="predicted"/>
<dbReference type="Gene3D" id="2.30.40.10">
    <property type="entry name" value="Urease, subunit C, domain 1"/>
    <property type="match status" value="1"/>
</dbReference>
<dbReference type="Pfam" id="PF01979">
    <property type="entry name" value="Amidohydro_1"/>
    <property type="match status" value="1"/>
</dbReference>
<name>A0AA38YEH6_9EURO</name>
<accession>A0AA38YEH6</accession>
<dbReference type="PANTHER" id="PTHR43135">
    <property type="entry name" value="ALPHA-D-RIBOSE 1-METHYLPHOSPHONATE 5-TRIPHOSPHATE DIPHOSPHATASE"/>
    <property type="match status" value="1"/>
</dbReference>
<dbReference type="SUPFAM" id="SSF51338">
    <property type="entry name" value="Composite domain of metallo-dependent hydrolases"/>
    <property type="match status" value="1"/>
</dbReference>
<dbReference type="InterPro" id="IPR011059">
    <property type="entry name" value="Metal-dep_hydrolase_composite"/>
</dbReference>
<sequence>MGITVIHSVLLFDGTCVHEAATVIFDSDNGKITSVFTGKSDVPLGAAVIDGTGYTLLPGLIESHMHCDGIILPPGIENIDGLQMSLKCGITTCCDLHSDPDVVKELREAIAVETAKARSLGGMVSTSDLKSALHAATIEDGYPKSYLLGESPSEELKRKIGRWPNVTLANAAEYIKTTKAKGADYIKIFQENCCSFAAKTGSLPSATLELQVALTKAAHAENLLVVAHANNAESTRMVLQAGADGLAHTFVDQSPPQELIDLYKATKAFTIPTLTALATLTGAEQSRRERFADVVQQKNLAAELIHQEMRKSVSWNAPEAKFEYAVQAVTKLKEEGLDIMAGTDSMVGLAGVAIGPSLWMELEMYVDLCGMSVVDALRTATAVPAKRFGLTDRGEVVPGKRADLVLVKGNVTERLQNLWEGDGVVRVWREGLEAAHFIKNR</sequence>
<comment type="caution">
    <text evidence="2">The sequence shown here is derived from an EMBL/GenBank/DDBJ whole genome shotgun (WGS) entry which is preliminary data.</text>
</comment>